<dbReference type="OrthoDB" id="10250282at2759"/>
<evidence type="ECO:0000313" key="7">
    <source>
        <dbReference type="EMBL" id="CDW54322.1"/>
    </source>
</evidence>
<dbReference type="Gene3D" id="3.60.110.10">
    <property type="entry name" value="Carbon-nitrogen hydrolase"/>
    <property type="match status" value="1"/>
</dbReference>
<accession>A0A077Z1G7</accession>
<keyword evidence="8" id="KW-1185">Reference proteome</keyword>
<dbReference type="Pfam" id="PF00795">
    <property type="entry name" value="CN_hydrolase"/>
    <property type="match status" value="1"/>
</dbReference>
<dbReference type="PROSITE" id="PS01227">
    <property type="entry name" value="UPF0012"/>
    <property type="match status" value="1"/>
</dbReference>
<dbReference type="Proteomes" id="UP000030665">
    <property type="component" value="Unassembled WGS sequence"/>
</dbReference>
<reference evidence="7" key="2">
    <citation type="submission" date="2014-03" db="EMBL/GenBank/DDBJ databases">
        <title>The whipworm genome and dual-species transcriptomics of an intimate host-pathogen interaction.</title>
        <authorList>
            <person name="Foth B.J."/>
            <person name="Tsai I.J."/>
            <person name="Reid A.J."/>
            <person name="Bancroft A.J."/>
            <person name="Nichol S."/>
            <person name="Tracey A."/>
            <person name="Holroyd N."/>
            <person name="Cotton J.A."/>
            <person name="Stanley E.J."/>
            <person name="Zarowiecki M."/>
            <person name="Liu J.Z."/>
            <person name="Huckvale T."/>
            <person name="Cooper P.J."/>
            <person name="Grencis R.K."/>
            <person name="Berriman M."/>
        </authorList>
    </citation>
    <scope>NUCLEOTIDE SEQUENCE [LARGE SCALE GENOMIC DNA]</scope>
</reference>
<dbReference type="PANTHER" id="PTHR23088:SF30">
    <property type="entry name" value="OMEGA-AMIDASE NIT2"/>
    <property type="match status" value="1"/>
</dbReference>
<evidence type="ECO:0000256" key="1">
    <source>
        <dbReference type="ARBA" id="ARBA00022801"/>
    </source>
</evidence>
<feature type="domain" description="CN hydrolase" evidence="6">
    <location>
        <begin position="3"/>
        <end position="285"/>
    </location>
</feature>
<dbReference type="EC" id="3.5.1.3" evidence="3"/>
<protein>
    <recommendedName>
        <fullName evidence="3">omega-amidase</fullName>
        <ecNumber evidence="3">3.5.1.3</ecNumber>
    </recommendedName>
    <alternativeName>
        <fullName evidence="4">Nitrilase homolog 2</fullName>
    </alternativeName>
</protein>
<evidence type="ECO:0000256" key="3">
    <source>
        <dbReference type="ARBA" id="ARBA00039118"/>
    </source>
</evidence>
<evidence type="ECO:0000256" key="5">
    <source>
        <dbReference type="ARBA" id="ARBA00048745"/>
    </source>
</evidence>
<evidence type="ECO:0000256" key="2">
    <source>
        <dbReference type="ARBA" id="ARBA00036637"/>
    </source>
</evidence>
<comment type="catalytic activity">
    <reaction evidence="2">
        <text>2-oxoglutaramate + H2O = 2-oxoglutarate + NH4(+)</text>
        <dbReference type="Rhea" id="RHEA:32963"/>
        <dbReference type="ChEBI" id="CHEBI:15377"/>
        <dbReference type="ChEBI" id="CHEBI:16769"/>
        <dbReference type="ChEBI" id="CHEBI:16810"/>
        <dbReference type="ChEBI" id="CHEBI:28938"/>
        <dbReference type="EC" id="3.5.1.3"/>
    </reaction>
    <physiologicalReaction direction="left-to-right" evidence="2">
        <dbReference type="Rhea" id="RHEA:32964"/>
    </physiologicalReaction>
</comment>
<name>A0A077Z1G7_TRITR</name>
<dbReference type="AlphaFoldDB" id="A0A077Z1G7"/>
<dbReference type="STRING" id="36087.A0A077Z1G7"/>
<dbReference type="EMBL" id="HG805891">
    <property type="protein sequence ID" value="CDW54322.1"/>
    <property type="molecule type" value="Genomic_DNA"/>
</dbReference>
<comment type="catalytic activity">
    <reaction evidence="5">
        <text>2-oxosuccinamate + H2O = oxaloacetate + NH4(+)</text>
        <dbReference type="Rhea" id="RHEA:59412"/>
        <dbReference type="ChEBI" id="CHEBI:15377"/>
        <dbReference type="ChEBI" id="CHEBI:16452"/>
        <dbReference type="ChEBI" id="CHEBI:28938"/>
        <dbReference type="ChEBI" id="CHEBI:57735"/>
        <dbReference type="EC" id="3.5.1.3"/>
    </reaction>
    <physiologicalReaction direction="left-to-right" evidence="5">
        <dbReference type="Rhea" id="RHEA:59413"/>
    </physiologicalReaction>
</comment>
<dbReference type="InterPro" id="IPR003010">
    <property type="entry name" value="C-N_Hydrolase"/>
</dbReference>
<gene>
    <name evidence="7" type="ORF">TTRE_0000259201</name>
</gene>
<dbReference type="PROSITE" id="PS50263">
    <property type="entry name" value="CN_HYDROLASE"/>
    <property type="match status" value="1"/>
</dbReference>
<proteinExistence type="predicted"/>
<dbReference type="InterPro" id="IPR045254">
    <property type="entry name" value="Nit1/2_C-N_Hydrolase"/>
</dbReference>
<dbReference type="CDD" id="cd07572">
    <property type="entry name" value="nit"/>
    <property type="match status" value="1"/>
</dbReference>
<reference evidence="7" key="1">
    <citation type="submission" date="2014-01" db="EMBL/GenBank/DDBJ databases">
        <authorList>
            <person name="Aslett M."/>
        </authorList>
    </citation>
    <scope>NUCLEOTIDE SEQUENCE</scope>
</reference>
<dbReference type="InterPro" id="IPR036526">
    <property type="entry name" value="C-N_Hydrolase_sf"/>
</dbReference>
<evidence type="ECO:0000256" key="4">
    <source>
        <dbReference type="ARBA" id="ARBA00041576"/>
    </source>
</evidence>
<evidence type="ECO:0000259" key="6">
    <source>
        <dbReference type="PROSITE" id="PS50263"/>
    </source>
</evidence>
<dbReference type="GO" id="GO:0006541">
    <property type="term" value="P:glutamine metabolic process"/>
    <property type="evidence" value="ECO:0007669"/>
    <property type="project" value="TreeGrafter"/>
</dbReference>
<dbReference type="GO" id="GO:0050152">
    <property type="term" value="F:omega-amidase activity"/>
    <property type="evidence" value="ECO:0007669"/>
    <property type="project" value="UniProtKB-EC"/>
</dbReference>
<dbReference type="PANTHER" id="PTHR23088">
    <property type="entry name" value="NITRILASE-RELATED"/>
    <property type="match status" value="1"/>
</dbReference>
<sequence length="337" mass="37044">MEFKIALVQMLVTAEKDANLCRAERLVAKAASTGAKVIILPESFNIPFGNEFVRDNAEALDGSGRTHELLSSLAKRHDVYIIGGTIPEIENGKFYNSCPLYNRQGCMVGRYRKMHLFDINIPGKIVYKESDVITPGGEPVIFRTEFANIGLGICYDVRFPQLALAYANKGELILGHPIPCLLLEIVVVRIVLRTCFTVDKNGCIARCQLLVYPSAFSVTTGNLHWMLLSRSRAVDTLSYVAMCSPARNEAAKTVAYGYSTVVDPWGKTIAAAAEEEDIVYADICKRPVSTSLVVLHTYASGIDNVSSARERIPLLNQARLDIYASGFKNEPIVVDGC</sequence>
<dbReference type="InterPro" id="IPR001110">
    <property type="entry name" value="UPF0012_CS"/>
</dbReference>
<keyword evidence="1 7" id="KW-0378">Hydrolase</keyword>
<dbReference type="SUPFAM" id="SSF56317">
    <property type="entry name" value="Carbon-nitrogen hydrolase"/>
    <property type="match status" value="2"/>
</dbReference>
<dbReference type="GO" id="GO:0006107">
    <property type="term" value="P:oxaloacetate metabolic process"/>
    <property type="evidence" value="ECO:0007669"/>
    <property type="project" value="TreeGrafter"/>
</dbReference>
<dbReference type="GO" id="GO:0006528">
    <property type="term" value="P:asparagine metabolic process"/>
    <property type="evidence" value="ECO:0007669"/>
    <property type="project" value="TreeGrafter"/>
</dbReference>
<evidence type="ECO:0000313" key="8">
    <source>
        <dbReference type="Proteomes" id="UP000030665"/>
    </source>
</evidence>
<organism evidence="7 8">
    <name type="scientific">Trichuris trichiura</name>
    <name type="common">Whipworm</name>
    <name type="synonym">Trichocephalus trichiurus</name>
    <dbReference type="NCBI Taxonomy" id="36087"/>
    <lineage>
        <taxon>Eukaryota</taxon>
        <taxon>Metazoa</taxon>
        <taxon>Ecdysozoa</taxon>
        <taxon>Nematoda</taxon>
        <taxon>Enoplea</taxon>
        <taxon>Dorylaimia</taxon>
        <taxon>Trichinellida</taxon>
        <taxon>Trichuridae</taxon>
        <taxon>Trichuris</taxon>
    </lineage>
</organism>
<dbReference type="GO" id="GO:0005739">
    <property type="term" value="C:mitochondrion"/>
    <property type="evidence" value="ECO:0007669"/>
    <property type="project" value="TreeGrafter"/>
</dbReference>